<dbReference type="InterPro" id="IPR006384">
    <property type="entry name" value="HAD_hydro_PyrdxlP_Pase-like"/>
</dbReference>
<keyword evidence="1" id="KW-0378">Hydrolase</keyword>
<accession>A0A9P8UY13</accession>
<dbReference type="PANTHER" id="PTHR28181">
    <property type="entry name" value="UPF0655 PROTEIN YCR015C"/>
    <property type="match status" value="1"/>
</dbReference>
<dbReference type="OrthoDB" id="10014216at2759"/>
<name>A0A9P8UY13_9PEZI</name>
<dbReference type="EMBL" id="JAGPXC010000001">
    <property type="protein sequence ID" value="KAH6660432.1"/>
    <property type="molecule type" value="Genomic_DNA"/>
</dbReference>
<proteinExistence type="predicted"/>
<keyword evidence="3" id="KW-1185">Reference proteome</keyword>
<reference evidence="2" key="1">
    <citation type="journal article" date="2021" name="Nat. Commun.">
        <title>Genetic determinants of endophytism in the Arabidopsis root mycobiome.</title>
        <authorList>
            <person name="Mesny F."/>
            <person name="Miyauchi S."/>
            <person name="Thiergart T."/>
            <person name="Pickel B."/>
            <person name="Atanasova L."/>
            <person name="Karlsson M."/>
            <person name="Huettel B."/>
            <person name="Barry K.W."/>
            <person name="Haridas S."/>
            <person name="Chen C."/>
            <person name="Bauer D."/>
            <person name="Andreopoulos W."/>
            <person name="Pangilinan J."/>
            <person name="LaButti K."/>
            <person name="Riley R."/>
            <person name="Lipzen A."/>
            <person name="Clum A."/>
            <person name="Drula E."/>
            <person name="Henrissat B."/>
            <person name="Kohler A."/>
            <person name="Grigoriev I.V."/>
            <person name="Martin F.M."/>
            <person name="Hacquard S."/>
        </authorList>
    </citation>
    <scope>NUCLEOTIDE SEQUENCE</scope>
    <source>
        <strain evidence="2">MPI-SDFR-AT-0073</strain>
    </source>
</reference>
<dbReference type="NCBIfam" id="TIGR01489">
    <property type="entry name" value="DKMTPPase-SF"/>
    <property type="match status" value="1"/>
</dbReference>
<dbReference type="GO" id="GO:0016791">
    <property type="term" value="F:phosphatase activity"/>
    <property type="evidence" value="ECO:0007669"/>
    <property type="project" value="InterPro"/>
</dbReference>
<sequence length="267" mass="29769">MGSVPPTSSSLPALATNPKAIFFTDFDGTITLQDSNDYMTDNLGFGVELRRKGNHDVLEDRKTFRDSFQEMLDSVKTPFDECIKILLANIQLDPKFKEFYSWCRANNIPVVVLSGGMQPVIRALLAHLVGEEDVKGMQIVSNDVAPRPGKKSINEEGGWTIVYHDESGFGHDKSLEIRPYAALEKRPVMFYAGDGVSDLSAAKETDLLFAKAGRDLVQYCIRENVPYTEFHDFGDIHKIVKRVVDGEITVQEAAVNQKVVEKPVEKA</sequence>
<dbReference type="SUPFAM" id="SSF56784">
    <property type="entry name" value="HAD-like"/>
    <property type="match status" value="1"/>
</dbReference>
<dbReference type="Gene3D" id="3.90.1470.20">
    <property type="match status" value="1"/>
</dbReference>
<dbReference type="Proteomes" id="UP000758603">
    <property type="component" value="Unassembled WGS sequence"/>
</dbReference>
<dbReference type="GeneID" id="70135291"/>
<dbReference type="InterPro" id="IPR050849">
    <property type="entry name" value="HAD-like_hydrolase_phosphatase"/>
</dbReference>
<dbReference type="Gene3D" id="3.40.50.1000">
    <property type="entry name" value="HAD superfamily/HAD-like"/>
    <property type="match status" value="1"/>
</dbReference>
<evidence type="ECO:0000313" key="3">
    <source>
        <dbReference type="Proteomes" id="UP000758603"/>
    </source>
</evidence>
<dbReference type="RefSeq" id="XP_045964563.1">
    <property type="nucleotide sequence ID" value="XM_046106400.1"/>
</dbReference>
<comment type="caution">
    <text evidence="2">The sequence shown here is derived from an EMBL/GenBank/DDBJ whole genome shotgun (WGS) entry which is preliminary data.</text>
</comment>
<dbReference type="InterPro" id="IPR036412">
    <property type="entry name" value="HAD-like_sf"/>
</dbReference>
<evidence type="ECO:0000313" key="2">
    <source>
        <dbReference type="EMBL" id="KAH6660432.1"/>
    </source>
</evidence>
<dbReference type="Pfam" id="PF12710">
    <property type="entry name" value="HAD"/>
    <property type="match status" value="1"/>
</dbReference>
<organism evidence="2 3">
    <name type="scientific">Truncatella angustata</name>
    <dbReference type="NCBI Taxonomy" id="152316"/>
    <lineage>
        <taxon>Eukaryota</taxon>
        <taxon>Fungi</taxon>
        <taxon>Dikarya</taxon>
        <taxon>Ascomycota</taxon>
        <taxon>Pezizomycotina</taxon>
        <taxon>Sordariomycetes</taxon>
        <taxon>Xylariomycetidae</taxon>
        <taxon>Amphisphaeriales</taxon>
        <taxon>Sporocadaceae</taxon>
        <taxon>Truncatella</taxon>
    </lineage>
</organism>
<evidence type="ECO:0000256" key="1">
    <source>
        <dbReference type="ARBA" id="ARBA00022801"/>
    </source>
</evidence>
<gene>
    <name evidence="2" type="ORF">BKA67DRAFT_653612</name>
</gene>
<dbReference type="InterPro" id="IPR023214">
    <property type="entry name" value="HAD_sf"/>
</dbReference>
<dbReference type="PANTHER" id="PTHR28181:SF2">
    <property type="entry name" value="PHOSPHORIC MONOESTER HYDROLASE"/>
    <property type="match status" value="1"/>
</dbReference>
<dbReference type="AlphaFoldDB" id="A0A9P8UY13"/>
<dbReference type="NCBIfam" id="TIGR01488">
    <property type="entry name" value="HAD-SF-IB"/>
    <property type="match status" value="1"/>
</dbReference>
<protein>
    <submittedName>
        <fullName evidence="2">HAD-like domain-containing protein</fullName>
    </submittedName>
</protein>